<keyword evidence="10" id="KW-1185">Reference proteome</keyword>
<dbReference type="PANTHER" id="PTHR10634:SF124">
    <property type="entry name" value="ZINC FINGER A20 AND AN1 DOMAIN-CONTAINING STRESS-ASSOCIATED PROTEIN 8-RELATED"/>
    <property type="match status" value="1"/>
</dbReference>
<dbReference type="Proteomes" id="UP001177003">
    <property type="component" value="Chromosome 0"/>
</dbReference>
<dbReference type="PANTHER" id="PTHR10634">
    <property type="entry name" value="AN1-TYPE ZINC FINGER PROTEIN"/>
    <property type="match status" value="1"/>
</dbReference>
<dbReference type="Gene3D" id="1.20.5.4770">
    <property type="match status" value="1"/>
</dbReference>
<feature type="compositionally biased region" description="Polar residues" evidence="6">
    <location>
        <begin position="1"/>
        <end position="14"/>
    </location>
</feature>
<evidence type="ECO:0000256" key="2">
    <source>
        <dbReference type="ARBA" id="ARBA00022723"/>
    </source>
</evidence>
<dbReference type="InterPro" id="IPR035896">
    <property type="entry name" value="AN1-like_Znf"/>
</dbReference>
<evidence type="ECO:0000313" key="10">
    <source>
        <dbReference type="Proteomes" id="UP001177003"/>
    </source>
</evidence>
<dbReference type="FunFam" id="4.10.1110.10:FF:000001">
    <property type="entry name" value="Zinc finger AN1-type containing 6"/>
    <property type="match status" value="1"/>
</dbReference>
<dbReference type="SMART" id="SM00154">
    <property type="entry name" value="ZnF_AN1"/>
    <property type="match status" value="1"/>
</dbReference>
<evidence type="ECO:0000256" key="6">
    <source>
        <dbReference type="SAM" id="MobiDB-lite"/>
    </source>
</evidence>
<accession>A0AA35V2V6</accession>
<comment type="function">
    <text evidence="1">May be involved in environmental stress response.</text>
</comment>
<evidence type="ECO:0000259" key="7">
    <source>
        <dbReference type="PROSITE" id="PS51036"/>
    </source>
</evidence>
<evidence type="ECO:0000259" key="8">
    <source>
        <dbReference type="PROSITE" id="PS51039"/>
    </source>
</evidence>
<sequence length="159" mass="18009">MQLTTTKKPSTSSRLKQEEETEMAMHDQSKTPQLCKTGCGFYGNPNTRNLCSVCFNIEFKKETCKHTDTILDHVNVLPDKNPSNNNHQSLNIIKTKNRCRVCNKRVGLIGFGCRCGRTFCGLHRMPEEHACDFDFKTAGRAVLEEQNPVCVADKLESRI</sequence>
<dbReference type="SUPFAM" id="SSF57716">
    <property type="entry name" value="Glucocorticoid receptor-like (DNA-binding domain)"/>
    <property type="match status" value="1"/>
</dbReference>
<keyword evidence="2" id="KW-0479">Metal-binding</keyword>
<dbReference type="GO" id="GO:0008270">
    <property type="term" value="F:zinc ion binding"/>
    <property type="evidence" value="ECO:0007669"/>
    <property type="project" value="UniProtKB-KW"/>
</dbReference>
<dbReference type="GO" id="GO:0003677">
    <property type="term" value="F:DNA binding"/>
    <property type="evidence" value="ECO:0007669"/>
    <property type="project" value="InterPro"/>
</dbReference>
<evidence type="ECO:0000256" key="5">
    <source>
        <dbReference type="PROSITE-ProRule" id="PRU00449"/>
    </source>
</evidence>
<dbReference type="Pfam" id="PF01754">
    <property type="entry name" value="zf-A20"/>
    <property type="match status" value="1"/>
</dbReference>
<evidence type="ECO:0000313" key="9">
    <source>
        <dbReference type="EMBL" id="CAI9260978.1"/>
    </source>
</evidence>
<dbReference type="SUPFAM" id="SSF118310">
    <property type="entry name" value="AN1-like Zinc finger"/>
    <property type="match status" value="1"/>
</dbReference>
<organism evidence="9 10">
    <name type="scientific">Lactuca saligna</name>
    <name type="common">Willowleaf lettuce</name>
    <dbReference type="NCBI Taxonomy" id="75948"/>
    <lineage>
        <taxon>Eukaryota</taxon>
        <taxon>Viridiplantae</taxon>
        <taxon>Streptophyta</taxon>
        <taxon>Embryophyta</taxon>
        <taxon>Tracheophyta</taxon>
        <taxon>Spermatophyta</taxon>
        <taxon>Magnoliopsida</taxon>
        <taxon>eudicotyledons</taxon>
        <taxon>Gunneridae</taxon>
        <taxon>Pentapetalae</taxon>
        <taxon>asterids</taxon>
        <taxon>campanulids</taxon>
        <taxon>Asterales</taxon>
        <taxon>Asteraceae</taxon>
        <taxon>Cichorioideae</taxon>
        <taxon>Cichorieae</taxon>
        <taxon>Lactucinae</taxon>
        <taxon>Lactuca</taxon>
    </lineage>
</organism>
<protein>
    <submittedName>
        <fullName evidence="9">Uncharacterized protein</fullName>
    </submittedName>
</protein>
<dbReference type="InterPro" id="IPR002653">
    <property type="entry name" value="Znf_A20"/>
</dbReference>
<dbReference type="Pfam" id="PF01428">
    <property type="entry name" value="zf-AN1"/>
    <property type="match status" value="1"/>
</dbReference>
<feature type="region of interest" description="Disordered" evidence="6">
    <location>
        <begin position="1"/>
        <end position="29"/>
    </location>
</feature>
<keyword evidence="4" id="KW-0862">Zinc</keyword>
<feature type="domain" description="AN1-type" evidence="8">
    <location>
        <begin position="93"/>
        <end position="139"/>
    </location>
</feature>
<keyword evidence="3 5" id="KW-0863">Zinc-finger</keyword>
<gene>
    <name evidence="9" type="ORF">LSALG_LOCUS1790</name>
</gene>
<dbReference type="InterPro" id="IPR000058">
    <property type="entry name" value="Znf_AN1"/>
</dbReference>
<dbReference type="SMART" id="SM00259">
    <property type="entry name" value="ZnF_A20"/>
    <property type="match status" value="1"/>
</dbReference>
<evidence type="ECO:0000256" key="4">
    <source>
        <dbReference type="ARBA" id="ARBA00022833"/>
    </source>
</evidence>
<reference evidence="9" key="1">
    <citation type="submission" date="2023-04" db="EMBL/GenBank/DDBJ databases">
        <authorList>
            <person name="Vijverberg K."/>
            <person name="Xiong W."/>
            <person name="Schranz E."/>
        </authorList>
    </citation>
    <scope>NUCLEOTIDE SEQUENCE</scope>
</reference>
<dbReference type="PROSITE" id="PS51039">
    <property type="entry name" value="ZF_AN1"/>
    <property type="match status" value="1"/>
</dbReference>
<dbReference type="EMBL" id="OX465086">
    <property type="protein sequence ID" value="CAI9260978.1"/>
    <property type="molecule type" value="Genomic_DNA"/>
</dbReference>
<dbReference type="AlphaFoldDB" id="A0AA35V2V6"/>
<dbReference type="InterPro" id="IPR050652">
    <property type="entry name" value="AN1_A20_ZnFinger"/>
</dbReference>
<proteinExistence type="predicted"/>
<name>A0AA35V2V6_LACSI</name>
<dbReference type="PROSITE" id="PS51036">
    <property type="entry name" value="ZF_A20"/>
    <property type="match status" value="1"/>
</dbReference>
<feature type="domain" description="A20-type" evidence="7">
    <location>
        <begin position="29"/>
        <end position="63"/>
    </location>
</feature>
<dbReference type="Gene3D" id="4.10.1110.10">
    <property type="entry name" value="AN1-like Zinc finger"/>
    <property type="match status" value="1"/>
</dbReference>
<feature type="compositionally biased region" description="Basic and acidic residues" evidence="6">
    <location>
        <begin position="15"/>
        <end position="29"/>
    </location>
</feature>
<evidence type="ECO:0000256" key="3">
    <source>
        <dbReference type="ARBA" id="ARBA00022771"/>
    </source>
</evidence>
<evidence type="ECO:0000256" key="1">
    <source>
        <dbReference type="ARBA" id="ARBA00003732"/>
    </source>
</evidence>